<comment type="caution">
    <text evidence="1">The sequence shown here is derived from an EMBL/GenBank/DDBJ whole genome shotgun (WGS) entry which is preliminary data.</text>
</comment>
<proteinExistence type="predicted"/>
<protein>
    <submittedName>
        <fullName evidence="1">Uncharacterized protein</fullName>
    </submittedName>
</protein>
<dbReference type="Proteomes" id="UP000316495">
    <property type="component" value="Unassembled WGS sequence"/>
</dbReference>
<evidence type="ECO:0000313" key="2">
    <source>
        <dbReference type="Proteomes" id="UP000316495"/>
    </source>
</evidence>
<dbReference type="EMBL" id="VMGN01000047">
    <property type="protein sequence ID" value="TSC93322.1"/>
    <property type="molecule type" value="Genomic_DNA"/>
</dbReference>
<name>A0A554LKD6_9BACT</name>
<reference evidence="1 2" key="1">
    <citation type="submission" date="2017-07" db="EMBL/GenBank/DDBJ databases">
        <title>Mechanisms for carbon and nitrogen cycling indicate functional differentiation within the Candidate Phyla Radiation.</title>
        <authorList>
            <person name="Danczak R.E."/>
            <person name="Johnston M.D."/>
            <person name="Kenah C."/>
            <person name="Slattery M."/>
            <person name="Wrighton K.C."/>
            <person name="Wilkins M.J."/>
        </authorList>
    </citation>
    <scope>NUCLEOTIDE SEQUENCE [LARGE SCALE GENOMIC DNA]</scope>
    <source>
        <strain evidence="1">Athens1014_28</strain>
    </source>
</reference>
<dbReference type="AlphaFoldDB" id="A0A554LKD6"/>
<gene>
    <name evidence="1" type="ORF">Athens101428_694</name>
</gene>
<accession>A0A554LKD6</accession>
<organism evidence="1 2">
    <name type="scientific">Candidatus Berkelbacteria bacterium Athens1014_28</name>
    <dbReference type="NCBI Taxonomy" id="2017145"/>
    <lineage>
        <taxon>Bacteria</taxon>
        <taxon>Candidatus Berkelbacteria</taxon>
    </lineage>
</organism>
<sequence>MDINRAIEIAKKLEPASGPSLEMDKKNLSPEELRQKLRALFLRYKKVAKILKAHPDKNYEQIKAIFDANVAAHSQIVIQISTFVNAVLGKNGDLEALAKSAARRIVLADPRIESHLKGKSVAEKTEISKKIASEVEKMLVEYFEKFTGRDLDKIMVIDELTTKTTAEIAGMLNSEL</sequence>
<evidence type="ECO:0000313" key="1">
    <source>
        <dbReference type="EMBL" id="TSC93322.1"/>
    </source>
</evidence>